<feature type="compositionally biased region" description="Polar residues" evidence="1">
    <location>
        <begin position="243"/>
        <end position="264"/>
    </location>
</feature>
<evidence type="ECO:0000313" key="3">
    <source>
        <dbReference type="Proteomes" id="UP000578531"/>
    </source>
</evidence>
<dbReference type="EMBL" id="JACCJC010000046">
    <property type="protein sequence ID" value="KAF6232675.1"/>
    <property type="molecule type" value="Genomic_DNA"/>
</dbReference>
<evidence type="ECO:0000256" key="1">
    <source>
        <dbReference type="SAM" id="MobiDB-lite"/>
    </source>
</evidence>
<dbReference type="Proteomes" id="UP000578531">
    <property type="component" value="Unassembled WGS sequence"/>
</dbReference>
<organism evidence="2 3">
    <name type="scientific">Letharia columbiana</name>
    <dbReference type="NCBI Taxonomy" id="112416"/>
    <lineage>
        <taxon>Eukaryota</taxon>
        <taxon>Fungi</taxon>
        <taxon>Dikarya</taxon>
        <taxon>Ascomycota</taxon>
        <taxon>Pezizomycotina</taxon>
        <taxon>Lecanoromycetes</taxon>
        <taxon>OSLEUM clade</taxon>
        <taxon>Lecanoromycetidae</taxon>
        <taxon>Lecanorales</taxon>
        <taxon>Lecanorineae</taxon>
        <taxon>Parmeliaceae</taxon>
        <taxon>Letharia</taxon>
    </lineage>
</organism>
<proteinExistence type="predicted"/>
<feature type="region of interest" description="Disordered" evidence="1">
    <location>
        <begin position="243"/>
        <end position="347"/>
    </location>
</feature>
<dbReference type="OrthoDB" id="5311154at2759"/>
<dbReference type="GeneID" id="59290766"/>
<accession>A0A8H6FQ85</accession>
<sequence length="364" mass="40532">MRYFDDGDLTDGLQLTPKHFPVEHVEGDYHVVWTYCKGKRRTLDWSSQIDLSNWELKFQKLPAEEGGVGRHFNVSLNFGSLELEYIMDYQDKIVNRLDLATNKAPGEGSVENEAMITFSEVRDESGYPYLRFSFSTNEHNPDDDMVNIEFVAKRTDETGVHQLGLTKNEKLRLGYAVWDDGTFEPENSDEEVIGQSADSLNKQLQRHIEASVKIHAKLVTMRNNVDKQVANATNGMQQALNQAWRSASHPDTNLQPSFDPSSAGMSPPPARRKRGEVATAEALEIPPLSQRRKKGSGPERTPMSMEDDELPNGTARPAGYKRKRGEKAPGKNKGGRPPKRKSDINTVAQYLVDIAGAGSQGSGG</sequence>
<protein>
    <submittedName>
        <fullName evidence="2">Uncharacterized protein</fullName>
    </submittedName>
</protein>
<name>A0A8H6FQ85_9LECA</name>
<reference evidence="2 3" key="1">
    <citation type="journal article" date="2020" name="Genomics">
        <title>Complete, high-quality genomes from long-read metagenomic sequencing of two wolf lichen thalli reveals enigmatic genome architecture.</title>
        <authorList>
            <person name="McKenzie S.K."/>
            <person name="Walston R.F."/>
            <person name="Allen J.L."/>
        </authorList>
    </citation>
    <scope>NUCLEOTIDE SEQUENCE [LARGE SCALE GENOMIC DNA]</scope>
    <source>
        <strain evidence="2">WasteWater2</strain>
    </source>
</reference>
<dbReference type="AlphaFoldDB" id="A0A8H6FQ85"/>
<dbReference type="RefSeq" id="XP_037162101.1">
    <property type="nucleotide sequence ID" value="XM_037311007.1"/>
</dbReference>
<evidence type="ECO:0000313" key="2">
    <source>
        <dbReference type="EMBL" id="KAF6232675.1"/>
    </source>
</evidence>
<keyword evidence="3" id="KW-1185">Reference proteome</keyword>
<gene>
    <name evidence="2" type="ORF">HO173_009114</name>
</gene>
<comment type="caution">
    <text evidence="2">The sequence shown here is derived from an EMBL/GenBank/DDBJ whole genome shotgun (WGS) entry which is preliminary data.</text>
</comment>